<dbReference type="STRING" id="310780.SAMN05216267_103828"/>
<feature type="transmembrane region" description="Helical" evidence="9">
    <location>
        <begin position="363"/>
        <end position="390"/>
    </location>
</feature>
<dbReference type="RefSeq" id="WP_245791688.1">
    <property type="nucleotide sequence ID" value="NZ_FODD01000038.1"/>
</dbReference>
<feature type="transmembrane region" description="Helical" evidence="9">
    <location>
        <begin position="270"/>
        <end position="294"/>
    </location>
</feature>
<feature type="transmembrane region" description="Helical" evidence="9">
    <location>
        <begin position="237"/>
        <end position="258"/>
    </location>
</feature>
<feature type="transmembrane region" description="Helical" evidence="9">
    <location>
        <begin position="57"/>
        <end position="76"/>
    </location>
</feature>
<evidence type="ECO:0000256" key="6">
    <source>
        <dbReference type="ARBA" id="ARBA00023136"/>
    </source>
</evidence>
<feature type="domain" description="Major facilitator superfamily (MFS) profile" evidence="10">
    <location>
        <begin position="18"/>
        <end position="472"/>
    </location>
</feature>
<comment type="subcellular location">
    <subcellularLocation>
        <location evidence="1">Cell membrane</location>
        <topology evidence="1">Multi-pass membrane protein</topology>
    </subcellularLocation>
</comment>
<feature type="compositionally biased region" description="Basic and acidic residues" evidence="8">
    <location>
        <begin position="492"/>
        <end position="506"/>
    </location>
</feature>
<feature type="transmembrane region" description="Helical" evidence="9">
    <location>
        <begin position="144"/>
        <end position="165"/>
    </location>
</feature>
<dbReference type="SUPFAM" id="SSF103473">
    <property type="entry name" value="MFS general substrate transporter"/>
    <property type="match status" value="1"/>
</dbReference>
<dbReference type="InterPro" id="IPR036259">
    <property type="entry name" value="MFS_trans_sf"/>
</dbReference>
<feature type="transmembrane region" description="Helical" evidence="9">
    <location>
        <begin position="171"/>
        <end position="193"/>
    </location>
</feature>
<dbReference type="EMBL" id="FODD01000038">
    <property type="protein sequence ID" value="SEO71884.1"/>
    <property type="molecule type" value="Genomic_DNA"/>
</dbReference>
<dbReference type="InterPro" id="IPR020846">
    <property type="entry name" value="MFS_dom"/>
</dbReference>
<dbReference type="PANTHER" id="PTHR42718:SF46">
    <property type="entry name" value="BLR6921 PROTEIN"/>
    <property type="match status" value="1"/>
</dbReference>
<feature type="transmembrane region" description="Helical" evidence="9">
    <location>
        <begin position="83"/>
        <end position="103"/>
    </location>
</feature>
<feature type="transmembrane region" description="Helical" evidence="9">
    <location>
        <begin position="411"/>
        <end position="429"/>
    </location>
</feature>
<reference evidence="11 12" key="1">
    <citation type="submission" date="2016-10" db="EMBL/GenBank/DDBJ databases">
        <authorList>
            <person name="de Groot N.N."/>
        </authorList>
    </citation>
    <scope>NUCLEOTIDE SEQUENCE [LARGE SCALE GENOMIC DNA]</scope>
    <source>
        <strain evidence="11 12">CGMCC 4.2026</strain>
    </source>
</reference>
<gene>
    <name evidence="11" type="ORF">SAMN05216267_103828</name>
</gene>
<feature type="region of interest" description="Disordered" evidence="8">
    <location>
        <begin position="471"/>
        <end position="506"/>
    </location>
</feature>
<dbReference type="PROSITE" id="PS00216">
    <property type="entry name" value="SUGAR_TRANSPORT_1"/>
    <property type="match status" value="1"/>
</dbReference>
<feature type="transmembrane region" description="Helical" evidence="9">
    <location>
        <begin position="306"/>
        <end position="326"/>
    </location>
</feature>
<feature type="transmembrane region" description="Helical" evidence="9">
    <location>
        <begin position="205"/>
        <end position="225"/>
    </location>
</feature>
<evidence type="ECO:0000256" key="1">
    <source>
        <dbReference type="ARBA" id="ARBA00004651"/>
    </source>
</evidence>
<evidence type="ECO:0000313" key="12">
    <source>
        <dbReference type="Proteomes" id="UP000181951"/>
    </source>
</evidence>
<dbReference type="CDD" id="cd17321">
    <property type="entry name" value="MFS_MMR_MDR_like"/>
    <property type="match status" value="1"/>
</dbReference>
<dbReference type="InterPro" id="IPR011701">
    <property type="entry name" value="MFS"/>
</dbReference>
<evidence type="ECO:0000259" key="10">
    <source>
        <dbReference type="PROSITE" id="PS50850"/>
    </source>
</evidence>
<organism evidence="11 12">
    <name type="scientific">Actinacidiphila rubida</name>
    <dbReference type="NCBI Taxonomy" id="310780"/>
    <lineage>
        <taxon>Bacteria</taxon>
        <taxon>Bacillati</taxon>
        <taxon>Actinomycetota</taxon>
        <taxon>Actinomycetes</taxon>
        <taxon>Kitasatosporales</taxon>
        <taxon>Streptomycetaceae</taxon>
        <taxon>Actinacidiphila</taxon>
    </lineage>
</organism>
<dbReference type="Pfam" id="PF07690">
    <property type="entry name" value="MFS_1"/>
    <property type="match status" value="1"/>
</dbReference>
<dbReference type="GO" id="GO:0005886">
    <property type="term" value="C:plasma membrane"/>
    <property type="evidence" value="ECO:0007669"/>
    <property type="project" value="UniProtKB-SubCell"/>
</dbReference>
<dbReference type="Gene3D" id="1.20.1250.20">
    <property type="entry name" value="MFS general substrate transporter like domains"/>
    <property type="match status" value="1"/>
</dbReference>
<evidence type="ECO:0000256" key="3">
    <source>
        <dbReference type="ARBA" id="ARBA00022475"/>
    </source>
</evidence>
<keyword evidence="4 9" id="KW-0812">Transmembrane</keyword>
<protein>
    <submittedName>
        <fullName evidence="11">Drug resistance transporter, EmrB/QacA subfamily</fullName>
    </submittedName>
</protein>
<dbReference type="PANTHER" id="PTHR42718">
    <property type="entry name" value="MAJOR FACILITATOR SUPERFAMILY MULTIDRUG TRANSPORTER MFSC"/>
    <property type="match status" value="1"/>
</dbReference>
<evidence type="ECO:0000256" key="9">
    <source>
        <dbReference type="SAM" id="Phobius"/>
    </source>
</evidence>
<evidence type="ECO:0000313" key="11">
    <source>
        <dbReference type="EMBL" id="SEO71884.1"/>
    </source>
</evidence>
<evidence type="ECO:0000256" key="8">
    <source>
        <dbReference type="SAM" id="MobiDB-lite"/>
    </source>
</evidence>
<evidence type="ECO:0000256" key="2">
    <source>
        <dbReference type="ARBA" id="ARBA00022448"/>
    </source>
</evidence>
<accession>A0A1H8S0A9</accession>
<dbReference type="Proteomes" id="UP000181951">
    <property type="component" value="Unassembled WGS sequence"/>
</dbReference>
<evidence type="ECO:0000256" key="7">
    <source>
        <dbReference type="ARBA" id="ARBA00023251"/>
    </source>
</evidence>
<feature type="compositionally biased region" description="Pro residues" evidence="8">
    <location>
        <begin position="477"/>
        <end position="487"/>
    </location>
</feature>
<proteinExistence type="predicted"/>
<keyword evidence="2" id="KW-0813">Transport</keyword>
<dbReference type="GO" id="GO:0022857">
    <property type="term" value="F:transmembrane transporter activity"/>
    <property type="evidence" value="ECO:0007669"/>
    <property type="project" value="InterPro"/>
</dbReference>
<keyword evidence="12" id="KW-1185">Reference proteome</keyword>
<keyword evidence="3" id="KW-1003">Cell membrane</keyword>
<keyword evidence="6 9" id="KW-0472">Membrane</keyword>
<keyword evidence="7" id="KW-0046">Antibiotic resistance</keyword>
<evidence type="ECO:0000256" key="4">
    <source>
        <dbReference type="ARBA" id="ARBA00022692"/>
    </source>
</evidence>
<feature type="transmembrane region" description="Helical" evidence="9">
    <location>
        <begin position="109"/>
        <end position="132"/>
    </location>
</feature>
<keyword evidence="5 9" id="KW-1133">Transmembrane helix</keyword>
<evidence type="ECO:0000256" key="5">
    <source>
        <dbReference type="ARBA" id="ARBA00022989"/>
    </source>
</evidence>
<name>A0A1H8S0A9_9ACTN</name>
<dbReference type="AlphaFoldDB" id="A0A1H8S0A9"/>
<dbReference type="GO" id="GO:0046677">
    <property type="term" value="P:response to antibiotic"/>
    <property type="evidence" value="ECO:0007669"/>
    <property type="project" value="UniProtKB-KW"/>
</dbReference>
<dbReference type="Gene3D" id="1.20.1720.10">
    <property type="entry name" value="Multidrug resistance protein D"/>
    <property type="match status" value="1"/>
</dbReference>
<feature type="transmembrane region" description="Helical" evidence="9">
    <location>
        <begin position="449"/>
        <end position="467"/>
    </location>
</feature>
<dbReference type="PROSITE" id="PS50850">
    <property type="entry name" value="MFS"/>
    <property type="match status" value="1"/>
</dbReference>
<dbReference type="InterPro" id="IPR005829">
    <property type="entry name" value="Sugar_transporter_CS"/>
</dbReference>
<sequence length="506" mass="50970">MAADPVPLSLASGRGRRILALLCAVAFLDFVDASITNVALPHIRTALGFSVQSLQWVPSAYLLTYGGLMLLGGRLADLLGRRNVLLAGTVLVGLSSLAGGFAGDAGVFIAARLVQGAGAALMLPAALSALTTTFTTDRDRRSALGVWAAVAGLSSAVGILAGGLLTQGPGWRWVMFVNPIACALVIPAVVVMLPRDRPAARTSRFDLLGSVVMTGGMLLLVYALIKAPDQGWGAARTWGELGGAAVLLAWFVVIELRAADPILPLDIFRVPGLAAANLTGLIGFAGMLSMFYFLTLYMQNVLGYSPIAAGAAYLPLTVGVGIGAGIGSKLLGRIGSRAVVSAGALISAAGLFDLSRIPVGGGYVAHVLPGLLLVAFGLGPVFVGVTTAANAGVGPSRAGVAAAILNSAQQLGGALGLAVLSAVATARIHHLASAGASVPAATTSGLRQALAVGAAFAAAAALIALATNNTREDAAAAPPPEHVPDPAPAGARETERDAHHTKELHS</sequence>
<feature type="transmembrane region" description="Helical" evidence="9">
    <location>
        <begin position="338"/>
        <end position="357"/>
    </location>
</feature>